<dbReference type="PANTHER" id="PTHR22752:SF14">
    <property type="entry name" value="G-PROTEIN COUPLED RECEPTORS FAMILY 1 PROFILE DOMAIN-CONTAINING PROTEIN"/>
    <property type="match status" value="1"/>
</dbReference>
<comment type="subcellular location">
    <subcellularLocation>
        <location evidence="1">Cell membrane</location>
        <topology evidence="1">Multi-pass membrane protein</topology>
    </subcellularLocation>
</comment>
<dbReference type="CDD" id="cd14967">
    <property type="entry name" value="7tmA_amine_R-like"/>
    <property type="match status" value="1"/>
</dbReference>
<feature type="transmembrane region" description="Helical" evidence="9">
    <location>
        <begin position="240"/>
        <end position="260"/>
    </location>
</feature>
<keyword evidence="6 9" id="KW-0472">Membrane</keyword>
<dbReference type="EMBL" id="DS985245">
    <property type="protein sequence ID" value="EDV24547.1"/>
    <property type="molecule type" value="Genomic_DNA"/>
</dbReference>
<dbReference type="OMA" id="CEISAMI"/>
<dbReference type="CTD" id="6753650"/>
<dbReference type="GeneID" id="6753650"/>
<dbReference type="FunFam" id="1.20.1070.10:FF:000460">
    <property type="entry name" value="Predicted protein"/>
    <property type="match status" value="1"/>
</dbReference>
<keyword evidence="5" id="KW-0297">G-protein coupled receptor</keyword>
<dbReference type="KEGG" id="tad:TRIADDRAFT_26009"/>
<keyword evidence="3 9" id="KW-0812">Transmembrane</keyword>
<dbReference type="HOGENOM" id="CLU_009579_3_3_1"/>
<feature type="transmembrane region" description="Helical" evidence="9">
    <location>
        <begin position="77"/>
        <end position="98"/>
    </location>
</feature>
<evidence type="ECO:0000313" key="11">
    <source>
        <dbReference type="EMBL" id="EDV24547.1"/>
    </source>
</evidence>
<dbReference type="RefSeq" id="XP_002112437.1">
    <property type="nucleotide sequence ID" value="XM_002112401.1"/>
</dbReference>
<dbReference type="FunCoup" id="B3RY65">
    <property type="interactions" value="877"/>
</dbReference>
<sequence length="321" mass="36238">MADTYINNFTNKSLELCNGSLVVSDCLWRIILSCFMTLFMLMSCIGNGAVLLVLRYHHDDIKSASNYFITNLALTDFLLGVLCMPCILISCLNGQWVFGQTLCSLTGFANSFFCINSMITLAAVSVEKYCAIASPLTYHHYMSKSKVTCVISIIWIHSAINASLPFLGWGEYVYLPFETICTVAWWSFPNYVGFIVGINFGLPTVIMSCTYFLILKIARKHSRRIGVSTRRIHYKTHIKATLMLLIVIGSFIVCWLPHLISMIYLTIYEISPLPCSFHQITTWLAMANSAFNPIIYGAMDTSIRKGLKTLLGSWVKYCKLY</sequence>
<keyword evidence="8" id="KW-0807">Transducer</keyword>
<evidence type="ECO:0000256" key="7">
    <source>
        <dbReference type="ARBA" id="ARBA00023170"/>
    </source>
</evidence>
<evidence type="ECO:0000256" key="6">
    <source>
        <dbReference type="ARBA" id="ARBA00023136"/>
    </source>
</evidence>
<evidence type="ECO:0000256" key="5">
    <source>
        <dbReference type="ARBA" id="ARBA00023040"/>
    </source>
</evidence>
<dbReference type="GO" id="GO:0007186">
    <property type="term" value="P:G protein-coupled receptor signaling pathway"/>
    <property type="evidence" value="ECO:0000318"/>
    <property type="project" value="GO_Central"/>
</dbReference>
<dbReference type="STRING" id="10228.B3RY65"/>
<dbReference type="Pfam" id="PF00001">
    <property type="entry name" value="7tm_1"/>
    <property type="match status" value="1"/>
</dbReference>
<dbReference type="eggNOG" id="KOG3656">
    <property type="taxonomic scope" value="Eukaryota"/>
</dbReference>
<evidence type="ECO:0000256" key="8">
    <source>
        <dbReference type="ARBA" id="ARBA00023224"/>
    </source>
</evidence>
<evidence type="ECO:0000256" key="2">
    <source>
        <dbReference type="ARBA" id="ARBA00022475"/>
    </source>
</evidence>
<feature type="domain" description="G-protein coupled receptors family 1 profile" evidence="10">
    <location>
        <begin position="46"/>
        <end position="296"/>
    </location>
</feature>
<dbReference type="PRINTS" id="PR00237">
    <property type="entry name" value="GPCRRHODOPSN"/>
</dbReference>
<evidence type="ECO:0000256" key="3">
    <source>
        <dbReference type="ARBA" id="ARBA00022692"/>
    </source>
</evidence>
<name>B3RY65_TRIAD</name>
<gene>
    <name evidence="11" type="ORF">TRIADDRAFT_26009</name>
</gene>
<dbReference type="OrthoDB" id="10071887at2759"/>
<feature type="transmembrane region" description="Helical" evidence="9">
    <location>
        <begin position="30"/>
        <end position="56"/>
    </location>
</feature>
<evidence type="ECO:0000313" key="12">
    <source>
        <dbReference type="Proteomes" id="UP000009022"/>
    </source>
</evidence>
<dbReference type="GO" id="GO:0008020">
    <property type="term" value="F:G protein-coupled photoreceptor activity"/>
    <property type="evidence" value="ECO:0000318"/>
    <property type="project" value="GO_Central"/>
</dbReference>
<evidence type="ECO:0000256" key="4">
    <source>
        <dbReference type="ARBA" id="ARBA00022989"/>
    </source>
</evidence>
<dbReference type="Proteomes" id="UP000009022">
    <property type="component" value="Unassembled WGS sequence"/>
</dbReference>
<dbReference type="InterPro" id="IPR017452">
    <property type="entry name" value="GPCR_Rhodpsn_7TM"/>
</dbReference>
<dbReference type="InterPro" id="IPR000276">
    <property type="entry name" value="GPCR_Rhodpsn"/>
</dbReference>
<dbReference type="GO" id="GO:0071482">
    <property type="term" value="P:cellular response to light stimulus"/>
    <property type="evidence" value="ECO:0000318"/>
    <property type="project" value="GO_Central"/>
</dbReference>
<proteinExistence type="predicted"/>
<dbReference type="GO" id="GO:0007602">
    <property type="term" value="P:phototransduction"/>
    <property type="evidence" value="ECO:0000318"/>
    <property type="project" value="GO_Central"/>
</dbReference>
<evidence type="ECO:0000259" key="10">
    <source>
        <dbReference type="PROSITE" id="PS50262"/>
    </source>
</evidence>
<keyword evidence="2" id="KW-1003">Cell membrane</keyword>
<dbReference type="PRINTS" id="PR01102">
    <property type="entry name" value="5HT6RECEPTR"/>
</dbReference>
<feature type="transmembrane region" description="Helical" evidence="9">
    <location>
        <begin position="104"/>
        <end position="126"/>
    </location>
</feature>
<feature type="transmembrane region" description="Helical" evidence="9">
    <location>
        <begin position="147"/>
        <end position="168"/>
    </location>
</feature>
<feature type="transmembrane region" description="Helical" evidence="9">
    <location>
        <begin position="280"/>
        <end position="299"/>
    </location>
</feature>
<dbReference type="GO" id="GO:0005886">
    <property type="term" value="C:plasma membrane"/>
    <property type="evidence" value="ECO:0000318"/>
    <property type="project" value="GO_Central"/>
</dbReference>
<dbReference type="Gene3D" id="1.20.1070.10">
    <property type="entry name" value="Rhodopsin 7-helix transmembrane proteins"/>
    <property type="match status" value="1"/>
</dbReference>
<accession>B3RY65</accession>
<evidence type="ECO:0000256" key="1">
    <source>
        <dbReference type="ARBA" id="ARBA00004651"/>
    </source>
</evidence>
<dbReference type="PhylomeDB" id="B3RY65"/>
<organism evidence="11 12">
    <name type="scientific">Trichoplax adhaerens</name>
    <name type="common">Trichoplax reptans</name>
    <dbReference type="NCBI Taxonomy" id="10228"/>
    <lineage>
        <taxon>Eukaryota</taxon>
        <taxon>Metazoa</taxon>
        <taxon>Placozoa</taxon>
        <taxon>Uniplacotomia</taxon>
        <taxon>Trichoplacea</taxon>
        <taxon>Trichoplacidae</taxon>
        <taxon>Trichoplax</taxon>
    </lineage>
</organism>
<reference evidence="11 12" key="1">
    <citation type="journal article" date="2008" name="Nature">
        <title>The Trichoplax genome and the nature of placozoans.</title>
        <authorList>
            <person name="Srivastava M."/>
            <person name="Begovic E."/>
            <person name="Chapman J."/>
            <person name="Putnam N.H."/>
            <person name="Hellsten U."/>
            <person name="Kawashima T."/>
            <person name="Kuo A."/>
            <person name="Mitros T."/>
            <person name="Salamov A."/>
            <person name="Carpenter M.L."/>
            <person name="Signorovitch A.Y."/>
            <person name="Moreno M.A."/>
            <person name="Kamm K."/>
            <person name="Grimwood J."/>
            <person name="Schmutz J."/>
            <person name="Shapiro H."/>
            <person name="Grigoriev I.V."/>
            <person name="Buss L.W."/>
            <person name="Schierwater B."/>
            <person name="Dellaporta S.L."/>
            <person name="Rokhsar D.S."/>
        </authorList>
    </citation>
    <scope>NUCLEOTIDE SEQUENCE [LARGE SCALE GENOMIC DNA]</scope>
    <source>
        <strain evidence="11 12">Grell-BS-1999</strain>
    </source>
</reference>
<dbReference type="PROSITE" id="PS50262">
    <property type="entry name" value="G_PROTEIN_RECEP_F1_2"/>
    <property type="match status" value="1"/>
</dbReference>
<dbReference type="PANTHER" id="PTHR22752">
    <property type="entry name" value="G PROTEIN-COUPLED RECEPTOR"/>
    <property type="match status" value="1"/>
</dbReference>
<dbReference type="SUPFAM" id="SSF81321">
    <property type="entry name" value="Family A G protein-coupled receptor-like"/>
    <property type="match status" value="1"/>
</dbReference>
<feature type="transmembrane region" description="Helical" evidence="9">
    <location>
        <begin position="188"/>
        <end position="214"/>
    </location>
</feature>
<keyword evidence="4 9" id="KW-1133">Transmembrane helix</keyword>
<evidence type="ECO:0000256" key="9">
    <source>
        <dbReference type="SAM" id="Phobius"/>
    </source>
</evidence>
<dbReference type="AlphaFoldDB" id="B3RY65"/>
<protein>
    <recommendedName>
        <fullName evidence="10">G-protein coupled receptors family 1 profile domain-containing protein</fullName>
    </recommendedName>
</protein>
<keyword evidence="7" id="KW-0675">Receptor</keyword>
<keyword evidence="12" id="KW-1185">Reference proteome</keyword>
<dbReference type="InParanoid" id="B3RY65"/>